<dbReference type="RefSeq" id="WP_127030500.1">
    <property type="nucleotide sequence ID" value="NZ_RYFG02000090.1"/>
</dbReference>
<dbReference type="EMBL" id="RYFG02000090">
    <property type="protein sequence ID" value="TRW95394.1"/>
    <property type="molecule type" value="Genomic_DNA"/>
</dbReference>
<reference evidence="1 2" key="1">
    <citation type="journal article" date="2019" name="Antonie Van Leeuwenhoek">
        <title>Description of 'Ca. Methylobacter oryzae' KRF1, a novel species from the environmentally important Methylobacter clade 2.</title>
        <authorList>
            <person name="Khatri K."/>
            <person name="Mohite J.A."/>
            <person name="Pandit P.S."/>
            <person name="Bahulikar R."/>
            <person name="Rahalkar M.C."/>
        </authorList>
    </citation>
    <scope>NUCLEOTIDE SEQUENCE [LARGE SCALE GENOMIC DNA]</scope>
    <source>
        <strain evidence="1 2">KRF1</strain>
    </source>
</reference>
<organism evidence="1 2">
    <name type="scientific">Candidatus Methylobacter oryzae</name>
    <dbReference type="NCBI Taxonomy" id="2497749"/>
    <lineage>
        <taxon>Bacteria</taxon>
        <taxon>Pseudomonadati</taxon>
        <taxon>Pseudomonadota</taxon>
        <taxon>Gammaproteobacteria</taxon>
        <taxon>Methylococcales</taxon>
        <taxon>Methylococcaceae</taxon>
        <taxon>Methylobacter</taxon>
    </lineage>
</organism>
<keyword evidence="2" id="KW-1185">Reference proteome</keyword>
<evidence type="ECO:0000313" key="1">
    <source>
        <dbReference type="EMBL" id="TRW95394.1"/>
    </source>
</evidence>
<comment type="caution">
    <text evidence="1">The sequence shown here is derived from an EMBL/GenBank/DDBJ whole genome shotgun (WGS) entry which is preliminary data.</text>
</comment>
<gene>
    <name evidence="1" type="ORF">EKO24_010065</name>
</gene>
<dbReference type="Proteomes" id="UP000733744">
    <property type="component" value="Unassembled WGS sequence"/>
</dbReference>
<evidence type="ECO:0000313" key="2">
    <source>
        <dbReference type="Proteomes" id="UP000733744"/>
    </source>
</evidence>
<sequence>MSKLSELLCGDYRDLGELSEVLDLLASTIDDFSTRCFDFLQREESEDIVTLGAYCGRALLEASCIALIGRITPYRLLLLKRYQEQPTFDLGIRHKISIEWKGDILPKNTVPKDQLWNKVEDKNLTSPLLSDYMWDIYWIPAFKRLLDDTVDESHTYLRDLASIPPEGICQSLRKEAEELYSSLSKGIHQEFIIPHAVAYDAITVQNLLQRTVILVTRLALISHYIPTSAALINKEKLLEFLTDIEQRDMS</sequence>
<accession>A0ABY3CAQ0</accession>
<proteinExistence type="predicted"/>
<protein>
    <submittedName>
        <fullName evidence="1">Uncharacterized protein</fullName>
    </submittedName>
</protein>
<name>A0ABY3CAQ0_9GAMM</name>